<reference evidence="1" key="2">
    <citation type="submission" date="2014-07" db="EMBL/GenBank/DDBJ databases">
        <authorList>
            <person name="Hull J."/>
        </authorList>
    </citation>
    <scope>NUCLEOTIDE SEQUENCE</scope>
</reference>
<dbReference type="EMBL" id="GBHO01017077">
    <property type="protein sequence ID" value="JAG26527.1"/>
    <property type="molecule type" value="Transcribed_RNA"/>
</dbReference>
<evidence type="ECO:0000313" key="1">
    <source>
        <dbReference type="EMBL" id="JAG26527.1"/>
    </source>
</evidence>
<organism evidence="1">
    <name type="scientific">Lygus hesperus</name>
    <name type="common">Western plant bug</name>
    <dbReference type="NCBI Taxonomy" id="30085"/>
    <lineage>
        <taxon>Eukaryota</taxon>
        <taxon>Metazoa</taxon>
        <taxon>Ecdysozoa</taxon>
        <taxon>Arthropoda</taxon>
        <taxon>Hexapoda</taxon>
        <taxon>Insecta</taxon>
        <taxon>Pterygota</taxon>
        <taxon>Neoptera</taxon>
        <taxon>Paraneoptera</taxon>
        <taxon>Hemiptera</taxon>
        <taxon>Heteroptera</taxon>
        <taxon>Panheteroptera</taxon>
        <taxon>Cimicomorpha</taxon>
        <taxon>Miridae</taxon>
        <taxon>Mirini</taxon>
        <taxon>Lygus</taxon>
    </lineage>
</organism>
<proteinExistence type="predicted"/>
<dbReference type="EMBL" id="GBHO01017075">
    <property type="protein sequence ID" value="JAG26529.1"/>
    <property type="molecule type" value="Transcribed_RNA"/>
</dbReference>
<accession>A0A0A9Y0C7</accession>
<protein>
    <submittedName>
        <fullName evidence="1">Lysenin-related protein 3</fullName>
    </submittedName>
</protein>
<feature type="non-terminal residue" evidence="1">
    <location>
        <position position="1"/>
    </location>
</feature>
<dbReference type="AlphaFoldDB" id="A0A0A9Y0C7"/>
<evidence type="ECO:0000313" key="2">
    <source>
        <dbReference type="EMBL" id="JAG26529.1"/>
    </source>
</evidence>
<reference evidence="1" key="1">
    <citation type="journal article" date="2014" name="PLoS ONE">
        <title>Transcriptome-Based Identification of ABC Transporters in the Western Tarnished Plant Bug Lygus hesperus.</title>
        <authorList>
            <person name="Hull J.J."/>
            <person name="Chaney K."/>
            <person name="Geib S.M."/>
            <person name="Fabrick J.A."/>
            <person name="Brent C.S."/>
            <person name="Walsh D."/>
            <person name="Lavine L.C."/>
        </authorList>
    </citation>
    <scope>NUCLEOTIDE SEQUENCE</scope>
</reference>
<gene>
    <name evidence="1" type="primary">TXLR3_0</name>
    <name evidence="2" type="synonym">TXLR3_1</name>
    <name evidence="1" type="ORF">CM83_14547</name>
    <name evidence="2" type="ORF">CM83_14550</name>
</gene>
<sequence length="118" mass="13513">RRSEEKKKSWREEEVEWGRMRVASSQCLGHTSKVDTTGMWERWYASVDIDALMAVTPLAVWMYPQSITMQGDGEVALEQCECVSGNYGVHSFAYAGMLDRRYRSQLQMYQYVGGVALS</sequence>
<name>A0A0A9Y0C7_LYGHE</name>